<dbReference type="InterPro" id="IPR029063">
    <property type="entry name" value="SAM-dependent_MTases_sf"/>
</dbReference>
<organism evidence="2 3">
    <name type="scientific">Actinomyces slackii</name>
    <dbReference type="NCBI Taxonomy" id="52774"/>
    <lineage>
        <taxon>Bacteria</taxon>
        <taxon>Bacillati</taxon>
        <taxon>Actinomycetota</taxon>
        <taxon>Actinomycetes</taxon>
        <taxon>Actinomycetales</taxon>
        <taxon>Actinomycetaceae</taxon>
        <taxon>Actinomyces</taxon>
    </lineage>
</organism>
<dbReference type="GO" id="GO:0032259">
    <property type="term" value="P:methylation"/>
    <property type="evidence" value="ECO:0007669"/>
    <property type="project" value="UniProtKB-KW"/>
</dbReference>
<dbReference type="EC" id="2.1.1.-" evidence="2"/>
<keyword evidence="3" id="KW-1185">Reference proteome</keyword>
<dbReference type="Proteomes" id="UP000276899">
    <property type="component" value="Chromosome"/>
</dbReference>
<keyword evidence="2" id="KW-0808">Transferase</keyword>
<dbReference type="STRING" id="1278298.GCA_000428685_00885"/>
<reference evidence="2 3" key="1">
    <citation type="submission" date="2018-12" db="EMBL/GenBank/DDBJ databases">
        <authorList>
            <consortium name="Pathogen Informatics"/>
        </authorList>
    </citation>
    <scope>NUCLEOTIDE SEQUENCE [LARGE SCALE GENOMIC DNA]</scope>
    <source>
        <strain evidence="2 3">NCTC11923</strain>
    </source>
</reference>
<dbReference type="EMBL" id="LR134363">
    <property type="protein sequence ID" value="VEG75897.1"/>
    <property type="molecule type" value="Genomic_DNA"/>
</dbReference>
<sequence length="254" mass="27217">MASHSRRTAATSCAYLLPHLRSGLDLLDVGCGPASITADLAGLVAPGRVVGLDAEAAAIEAARATLTERHLADIVELTSGDVHDLPFADNSFDVVHAHQVLQHVADPVHALEEMRRVTRPGGLVAVRDSIYSAKAWFPQPEGLEMWRQVYLAVARANGGEPDAGSRLLSWCLAAGLTQVESSASTWCLATAEDRAWWARTWAERTATSLGSQAVALGLATQEDLEAMTSAWQEWEAADDGWFVVVHGEALARVD</sequence>
<dbReference type="CDD" id="cd02440">
    <property type="entry name" value="AdoMet_MTases"/>
    <property type="match status" value="1"/>
</dbReference>
<evidence type="ECO:0000313" key="3">
    <source>
        <dbReference type="Proteomes" id="UP000276899"/>
    </source>
</evidence>
<proteinExistence type="predicted"/>
<dbReference type="Pfam" id="PF08241">
    <property type="entry name" value="Methyltransf_11"/>
    <property type="match status" value="1"/>
</dbReference>
<dbReference type="KEGG" id="asla:NCTC11923_02575"/>
<dbReference type="AlphaFoldDB" id="A0A3S4SLY8"/>
<dbReference type="SUPFAM" id="SSF53335">
    <property type="entry name" value="S-adenosyl-L-methionine-dependent methyltransferases"/>
    <property type="match status" value="1"/>
</dbReference>
<evidence type="ECO:0000313" key="2">
    <source>
        <dbReference type="EMBL" id="VEG75897.1"/>
    </source>
</evidence>
<dbReference type="PANTHER" id="PTHR42912">
    <property type="entry name" value="METHYLTRANSFERASE"/>
    <property type="match status" value="1"/>
</dbReference>
<gene>
    <name evidence="2" type="primary">rebM_2</name>
    <name evidence="2" type="ORF">NCTC11923_02575</name>
</gene>
<evidence type="ECO:0000259" key="1">
    <source>
        <dbReference type="Pfam" id="PF08241"/>
    </source>
</evidence>
<accession>A0A3S4SLY8</accession>
<dbReference type="InterPro" id="IPR050508">
    <property type="entry name" value="Methyltransf_Superfamily"/>
</dbReference>
<keyword evidence="2" id="KW-0489">Methyltransferase</keyword>
<dbReference type="GO" id="GO:0008757">
    <property type="term" value="F:S-adenosylmethionine-dependent methyltransferase activity"/>
    <property type="evidence" value="ECO:0007669"/>
    <property type="project" value="InterPro"/>
</dbReference>
<dbReference type="InterPro" id="IPR013216">
    <property type="entry name" value="Methyltransf_11"/>
</dbReference>
<feature type="domain" description="Methyltransferase type 11" evidence="1">
    <location>
        <begin position="27"/>
        <end position="125"/>
    </location>
</feature>
<protein>
    <submittedName>
        <fullName evidence="2">Rebeccamycin O-methyltransferase</fullName>
        <ecNumber evidence="2">2.1.1.-</ecNumber>
    </submittedName>
</protein>
<dbReference type="Gene3D" id="3.40.50.150">
    <property type="entry name" value="Vaccinia Virus protein VP39"/>
    <property type="match status" value="1"/>
</dbReference>
<dbReference type="PANTHER" id="PTHR42912:SF93">
    <property type="entry name" value="N6-ADENOSINE-METHYLTRANSFERASE TMT1A"/>
    <property type="match status" value="1"/>
</dbReference>
<name>A0A3S4SLY8_9ACTO</name>